<protein>
    <submittedName>
        <fullName evidence="2">Condensation protein</fullName>
    </submittedName>
</protein>
<dbReference type="GO" id="GO:0043041">
    <property type="term" value="P:amino acid activation for nonribosomal peptide biosynthetic process"/>
    <property type="evidence" value="ECO:0007669"/>
    <property type="project" value="TreeGrafter"/>
</dbReference>
<dbReference type="InterPro" id="IPR001242">
    <property type="entry name" value="Condensation_dom"/>
</dbReference>
<comment type="caution">
    <text evidence="2">The sequence shown here is derived from an EMBL/GenBank/DDBJ whole genome shotgun (WGS) entry which is preliminary data.</text>
</comment>
<reference evidence="2 3" key="1">
    <citation type="submission" date="2018-10" db="EMBL/GenBank/DDBJ databases">
        <title>Isolation from soil.</title>
        <authorList>
            <person name="Hu J."/>
        </authorList>
    </citation>
    <scope>NUCLEOTIDE SEQUENCE [LARGE SCALE GENOMIC DNA]</scope>
    <source>
        <strain evidence="2 3">NEAU-Ht49</strain>
    </source>
</reference>
<dbReference type="Pfam" id="PF00668">
    <property type="entry name" value="Condensation"/>
    <property type="match status" value="1"/>
</dbReference>
<dbReference type="GO" id="GO:0044550">
    <property type="term" value="P:secondary metabolite biosynthetic process"/>
    <property type="evidence" value="ECO:0007669"/>
    <property type="project" value="TreeGrafter"/>
</dbReference>
<dbReference type="RefSeq" id="WP_122196968.1">
    <property type="nucleotide sequence ID" value="NZ_JBHSKC010000011.1"/>
</dbReference>
<dbReference type="EMBL" id="RFFG01000050">
    <property type="protein sequence ID" value="RMI40740.1"/>
    <property type="molecule type" value="Genomic_DNA"/>
</dbReference>
<organism evidence="2 3">
    <name type="scientific">Actinomadura harenae</name>
    <dbReference type="NCBI Taxonomy" id="2483351"/>
    <lineage>
        <taxon>Bacteria</taxon>
        <taxon>Bacillati</taxon>
        <taxon>Actinomycetota</taxon>
        <taxon>Actinomycetes</taxon>
        <taxon>Streptosporangiales</taxon>
        <taxon>Thermomonosporaceae</taxon>
        <taxon>Actinomadura</taxon>
    </lineage>
</organism>
<dbReference type="InterPro" id="IPR023213">
    <property type="entry name" value="CAT-like_dom_sf"/>
</dbReference>
<proteinExistence type="predicted"/>
<dbReference type="GO" id="GO:0008610">
    <property type="term" value="P:lipid biosynthetic process"/>
    <property type="evidence" value="ECO:0007669"/>
    <property type="project" value="UniProtKB-ARBA"/>
</dbReference>
<dbReference type="PANTHER" id="PTHR45527">
    <property type="entry name" value="NONRIBOSOMAL PEPTIDE SYNTHETASE"/>
    <property type="match status" value="1"/>
</dbReference>
<dbReference type="GO" id="GO:0005737">
    <property type="term" value="C:cytoplasm"/>
    <property type="evidence" value="ECO:0007669"/>
    <property type="project" value="TreeGrafter"/>
</dbReference>
<dbReference type="Gene3D" id="3.30.559.30">
    <property type="entry name" value="Nonribosomal peptide synthetase, condensation domain"/>
    <property type="match status" value="1"/>
</dbReference>
<dbReference type="AlphaFoldDB" id="A0A3M2LV02"/>
<dbReference type="Gene3D" id="3.30.559.10">
    <property type="entry name" value="Chloramphenicol acetyltransferase-like domain"/>
    <property type="match status" value="1"/>
</dbReference>
<dbReference type="GO" id="GO:0031177">
    <property type="term" value="F:phosphopantetheine binding"/>
    <property type="evidence" value="ECO:0007669"/>
    <property type="project" value="TreeGrafter"/>
</dbReference>
<name>A0A3M2LV02_9ACTN</name>
<keyword evidence="3" id="KW-1185">Reference proteome</keyword>
<dbReference type="Proteomes" id="UP000282674">
    <property type="component" value="Unassembled WGS sequence"/>
</dbReference>
<gene>
    <name evidence="2" type="ORF">EBO15_25490</name>
</gene>
<dbReference type="PANTHER" id="PTHR45527:SF1">
    <property type="entry name" value="FATTY ACID SYNTHASE"/>
    <property type="match status" value="1"/>
</dbReference>
<accession>A0A3M2LV02</accession>
<evidence type="ECO:0000313" key="2">
    <source>
        <dbReference type="EMBL" id="RMI40740.1"/>
    </source>
</evidence>
<dbReference type="OrthoDB" id="2472181at2"/>
<dbReference type="SUPFAM" id="SSF52777">
    <property type="entry name" value="CoA-dependent acyltransferases"/>
    <property type="match status" value="2"/>
</dbReference>
<dbReference type="GO" id="GO:0003824">
    <property type="term" value="F:catalytic activity"/>
    <property type="evidence" value="ECO:0007669"/>
    <property type="project" value="InterPro"/>
</dbReference>
<feature type="domain" description="Condensation" evidence="1">
    <location>
        <begin position="47"/>
        <end position="454"/>
    </location>
</feature>
<evidence type="ECO:0000313" key="3">
    <source>
        <dbReference type="Proteomes" id="UP000282674"/>
    </source>
</evidence>
<evidence type="ECO:0000259" key="1">
    <source>
        <dbReference type="Pfam" id="PF00668"/>
    </source>
</evidence>
<sequence length="455" mass="50150">MSHQHGTVAAPPGRFPLSLQQEFLRLIDSGEDSGPFGPWYTIVGGWRLTGPLDLPALQGALDDLVVRHESLRTALVREEDGAHQEVGRPSSPDLAVHDLGAREGSRDLQAEELVNEVEATPFGMDRTPLLGGVLGRFDERDAVLALAAHHTAVDGWSMQLVVRDLAELYAARRQGRPAVLPPPGQYREFVAWQREYERGPAAQKARDHWRDTLRGARVTPIPTDLSRADGHPATTAWQRFMLPESFRTATLRAARTTRATPFMVLLAAYVLMLRDLTGRDDIVAPTFTPGRMQSRMLDTVGSFYNFIPLRVDLSGCRAFRDVVDAVRRTCLDAYAHELPFNDILAEAPDLMADASEDRAADLAFQVVQSPLIMADQAVGDLRWTAMRRRLLPQPVGSALPDGALWNLELNAPGIVGSAGFLTSLFSDQTMTGLVIGFQRVLSRVLADPDVRLDQI</sequence>